<evidence type="ECO:0000256" key="1">
    <source>
        <dbReference type="SAM" id="MobiDB-lite"/>
    </source>
</evidence>
<dbReference type="InterPro" id="IPR001845">
    <property type="entry name" value="HTH_ArsR_DNA-bd_dom"/>
</dbReference>
<proteinExistence type="predicted"/>
<dbReference type="SUPFAM" id="SSF46785">
    <property type="entry name" value="Winged helix' DNA-binding domain"/>
    <property type="match status" value="1"/>
</dbReference>
<dbReference type="PROSITE" id="PS50987">
    <property type="entry name" value="HTH_ARSR_2"/>
    <property type="match status" value="1"/>
</dbReference>
<comment type="caution">
    <text evidence="3">The sequence shown here is derived from an EMBL/GenBank/DDBJ whole genome shotgun (WGS) entry which is preliminary data.</text>
</comment>
<sequence length="139" mass="15205">MPKHSSPLDLAFHALADPSRRAIVDQLTRGPASVSELAAPLGMALPTVTQHLAVLERSGMVRSRKRGRTRVCRLGGGGMDLAERWITDRRLEAERRLDRLGDWLAATDPGPTAPEPARPEPTPPEPAAPPRRTDERTQP</sequence>
<dbReference type="Gene3D" id="1.10.10.10">
    <property type="entry name" value="Winged helix-like DNA-binding domain superfamily/Winged helix DNA-binding domain"/>
    <property type="match status" value="1"/>
</dbReference>
<dbReference type="NCBIfam" id="NF033788">
    <property type="entry name" value="HTH_metalloreg"/>
    <property type="match status" value="1"/>
</dbReference>
<dbReference type="SMART" id="SM00418">
    <property type="entry name" value="HTH_ARSR"/>
    <property type="match status" value="1"/>
</dbReference>
<dbReference type="InterPro" id="IPR036390">
    <property type="entry name" value="WH_DNA-bd_sf"/>
</dbReference>
<feature type="compositionally biased region" description="Pro residues" evidence="1">
    <location>
        <begin position="111"/>
        <end position="129"/>
    </location>
</feature>
<evidence type="ECO:0000313" key="3">
    <source>
        <dbReference type="EMBL" id="MDO8107570.1"/>
    </source>
</evidence>
<feature type="region of interest" description="Disordered" evidence="1">
    <location>
        <begin position="101"/>
        <end position="139"/>
    </location>
</feature>
<gene>
    <name evidence="3" type="ORF">Q6348_10225</name>
</gene>
<evidence type="ECO:0000313" key="4">
    <source>
        <dbReference type="Proteomes" id="UP001232536"/>
    </source>
</evidence>
<dbReference type="PANTHER" id="PTHR38600:SF1">
    <property type="entry name" value="TRANSCRIPTIONAL REGULATORY PROTEIN"/>
    <property type="match status" value="1"/>
</dbReference>
<keyword evidence="4" id="KW-1185">Reference proteome</keyword>
<dbReference type="InterPro" id="IPR036388">
    <property type="entry name" value="WH-like_DNA-bd_sf"/>
</dbReference>
<feature type="domain" description="HTH arsR-type" evidence="2">
    <location>
        <begin position="1"/>
        <end position="94"/>
    </location>
</feature>
<dbReference type="RefSeq" id="WP_304601189.1">
    <property type="nucleotide sequence ID" value="NZ_JAUQYO010000001.1"/>
</dbReference>
<accession>A0ABT9D9I8</accession>
<reference evidence="3 4" key="1">
    <citation type="submission" date="2023-07" db="EMBL/GenBank/DDBJ databases">
        <title>Description of novel actinomycetes strains, isolated from tidal flat sediment.</title>
        <authorList>
            <person name="Lu C."/>
        </authorList>
    </citation>
    <scope>NUCLEOTIDE SEQUENCE [LARGE SCALE GENOMIC DNA]</scope>
    <source>
        <strain evidence="3 4">SYSU T00b441</strain>
    </source>
</reference>
<dbReference type="PANTHER" id="PTHR38600">
    <property type="entry name" value="TRANSCRIPTIONAL REGULATORY PROTEIN"/>
    <property type="match status" value="1"/>
</dbReference>
<dbReference type="Pfam" id="PF12840">
    <property type="entry name" value="HTH_20"/>
    <property type="match status" value="1"/>
</dbReference>
<dbReference type="CDD" id="cd00090">
    <property type="entry name" value="HTH_ARSR"/>
    <property type="match status" value="1"/>
</dbReference>
<evidence type="ECO:0000259" key="2">
    <source>
        <dbReference type="PROSITE" id="PS50987"/>
    </source>
</evidence>
<dbReference type="InterPro" id="IPR011991">
    <property type="entry name" value="ArsR-like_HTH"/>
</dbReference>
<dbReference type="Proteomes" id="UP001232536">
    <property type="component" value="Unassembled WGS sequence"/>
</dbReference>
<protein>
    <submittedName>
        <fullName evidence="3">Metalloregulator ArsR/SmtB family transcription factor</fullName>
    </submittedName>
</protein>
<organism evidence="3 4">
    <name type="scientific">Actinotalea lenta</name>
    <dbReference type="NCBI Taxonomy" id="3064654"/>
    <lineage>
        <taxon>Bacteria</taxon>
        <taxon>Bacillati</taxon>
        <taxon>Actinomycetota</taxon>
        <taxon>Actinomycetes</taxon>
        <taxon>Micrococcales</taxon>
        <taxon>Cellulomonadaceae</taxon>
        <taxon>Actinotalea</taxon>
    </lineage>
</organism>
<dbReference type="EMBL" id="JAUQYP010000001">
    <property type="protein sequence ID" value="MDO8107570.1"/>
    <property type="molecule type" value="Genomic_DNA"/>
</dbReference>
<dbReference type="PRINTS" id="PR00778">
    <property type="entry name" value="HTHARSR"/>
</dbReference>
<name>A0ABT9D9I8_9CELL</name>